<protein>
    <submittedName>
        <fullName evidence="2">Uncharacterized protein</fullName>
    </submittedName>
</protein>
<evidence type="ECO:0000256" key="1">
    <source>
        <dbReference type="SAM" id="MobiDB-lite"/>
    </source>
</evidence>
<keyword evidence="3" id="KW-1185">Reference proteome</keyword>
<dbReference type="Proteomes" id="UP000054018">
    <property type="component" value="Unassembled WGS sequence"/>
</dbReference>
<reference evidence="2 3" key="1">
    <citation type="submission" date="2014-04" db="EMBL/GenBank/DDBJ databases">
        <authorList>
            <consortium name="DOE Joint Genome Institute"/>
            <person name="Kuo A."/>
            <person name="Kohler A."/>
            <person name="Costa M.D."/>
            <person name="Nagy L.G."/>
            <person name="Floudas D."/>
            <person name="Copeland A."/>
            <person name="Barry K.W."/>
            <person name="Cichocki N."/>
            <person name="Veneault-Fourrey C."/>
            <person name="LaButti K."/>
            <person name="Lindquist E.A."/>
            <person name="Lipzen A."/>
            <person name="Lundell T."/>
            <person name="Morin E."/>
            <person name="Murat C."/>
            <person name="Sun H."/>
            <person name="Tunlid A."/>
            <person name="Henrissat B."/>
            <person name="Grigoriev I.V."/>
            <person name="Hibbett D.S."/>
            <person name="Martin F."/>
            <person name="Nordberg H.P."/>
            <person name="Cantor M.N."/>
            <person name="Hua S.X."/>
        </authorList>
    </citation>
    <scope>NUCLEOTIDE SEQUENCE [LARGE SCALE GENOMIC DNA]</scope>
    <source>
        <strain evidence="2 3">441</strain>
    </source>
</reference>
<sequence length="241" mass="27712">MDPFQTLESAAVPSPSSHFEELHIEQGDKPDRSCRIDFGDPDRGRLRALFNTGLTGICCYKLHFVPIADDDHVGDIPTDDERRDLQRAGLASTDTEDDVLHALQEFKSRHLDHPPPAHYPYDKNLDVHIVRAMKRMGADIQQLVKNRVKFMQLGQYTVDMIDLLEVSRYPHVGYDVRPYTGSPAYPSRQSVIEMATIYWGVRIECAVIHLLGMRQVSDWPTQWFYNLCLDLVRSYITHQES</sequence>
<dbReference type="OrthoDB" id="2643693at2759"/>
<organism evidence="2 3">
    <name type="scientific">Pisolithus microcarpus 441</name>
    <dbReference type="NCBI Taxonomy" id="765257"/>
    <lineage>
        <taxon>Eukaryota</taxon>
        <taxon>Fungi</taxon>
        <taxon>Dikarya</taxon>
        <taxon>Basidiomycota</taxon>
        <taxon>Agaricomycotina</taxon>
        <taxon>Agaricomycetes</taxon>
        <taxon>Agaricomycetidae</taxon>
        <taxon>Boletales</taxon>
        <taxon>Sclerodermatineae</taxon>
        <taxon>Pisolithaceae</taxon>
        <taxon>Pisolithus</taxon>
    </lineage>
</organism>
<evidence type="ECO:0000313" key="2">
    <source>
        <dbReference type="EMBL" id="KIK12716.1"/>
    </source>
</evidence>
<dbReference type="EMBL" id="KN834053">
    <property type="protein sequence ID" value="KIK12716.1"/>
    <property type="molecule type" value="Genomic_DNA"/>
</dbReference>
<gene>
    <name evidence="2" type="ORF">PISMIDRAFT_18528</name>
</gene>
<reference evidence="3" key="2">
    <citation type="submission" date="2015-01" db="EMBL/GenBank/DDBJ databases">
        <title>Evolutionary Origins and Diversification of the Mycorrhizal Mutualists.</title>
        <authorList>
            <consortium name="DOE Joint Genome Institute"/>
            <consortium name="Mycorrhizal Genomics Consortium"/>
            <person name="Kohler A."/>
            <person name="Kuo A."/>
            <person name="Nagy L.G."/>
            <person name="Floudas D."/>
            <person name="Copeland A."/>
            <person name="Barry K.W."/>
            <person name="Cichocki N."/>
            <person name="Veneault-Fourrey C."/>
            <person name="LaButti K."/>
            <person name="Lindquist E.A."/>
            <person name="Lipzen A."/>
            <person name="Lundell T."/>
            <person name="Morin E."/>
            <person name="Murat C."/>
            <person name="Riley R."/>
            <person name="Ohm R."/>
            <person name="Sun H."/>
            <person name="Tunlid A."/>
            <person name="Henrissat B."/>
            <person name="Grigoriev I.V."/>
            <person name="Hibbett D.S."/>
            <person name="Martin F."/>
        </authorList>
    </citation>
    <scope>NUCLEOTIDE SEQUENCE [LARGE SCALE GENOMIC DNA]</scope>
    <source>
        <strain evidence="3">441</strain>
    </source>
</reference>
<feature type="region of interest" description="Disordered" evidence="1">
    <location>
        <begin position="1"/>
        <end position="20"/>
    </location>
</feature>
<name>A0A0C9Y701_9AGAM</name>
<proteinExistence type="predicted"/>
<evidence type="ECO:0000313" key="3">
    <source>
        <dbReference type="Proteomes" id="UP000054018"/>
    </source>
</evidence>
<dbReference type="AlphaFoldDB" id="A0A0C9Y701"/>
<dbReference type="HOGENOM" id="CLU_100685_0_0_1"/>
<accession>A0A0C9Y701</accession>